<evidence type="ECO:0000313" key="3">
    <source>
        <dbReference type="EMBL" id="KRL85776.1"/>
    </source>
</evidence>
<feature type="domain" description="S-Me-THD N-terminal" evidence="1">
    <location>
        <begin position="8"/>
        <end position="162"/>
    </location>
</feature>
<reference evidence="3 4" key="1">
    <citation type="journal article" date="2015" name="Genome Announc.">
        <title>Expanding the biotechnology potential of lactobacilli through comparative genomics of 213 strains and associated genera.</title>
        <authorList>
            <person name="Sun Z."/>
            <person name="Harris H.M."/>
            <person name="McCann A."/>
            <person name="Guo C."/>
            <person name="Argimon S."/>
            <person name="Zhang W."/>
            <person name="Yang X."/>
            <person name="Jeffery I.B."/>
            <person name="Cooney J.C."/>
            <person name="Kagawa T.F."/>
            <person name="Liu W."/>
            <person name="Song Y."/>
            <person name="Salvetti E."/>
            <person name="Wrobel A."/>
            <person name="Rasinkangas P."/>
            <person name="Parkhill J."/>
            <person name="Rea M.C."/>
            <person name="O'Sullivan O."/>
            <person name="Ritari J."/>
            <person name="Douillard F.P."/>
            <person name="Paul Ross R."/>
            <person name="Yang R."/>
            <person name="Briner A.E."/>
            <person name="Felis G.E."/>
            <person name="de Vos W.M."/>
            <person name="Barrangou R."/>
            <person name="Klaenhammer T.R."/>
            <person name="Caufield P.W."/>
            <person name="Cui Y."/>
            <person name="Zhang H."/>
            <person name="O'Toole P.W."/>
        </authorList>
    </citation>
    <scope>NUCLEOTIDE SEQUENCE [LARGE SCALE GENOMIC DNA]</scope>
    <source>
        <strain evidence="3 4">DSM 15945</strain>
    </source>
</reference>
<dbReference type="Pfam" id="PF06032">
    <property type="entry name" value="S-Me-THD_N"/>
    <property type="match status" value="1"/>
</dbReference>
<comment type="caution">
    <text evidence="3">The sequence shown here is derived from an EMBL/GenBank/DDBJ whole genome shotgun (WGS) entry which is preliminary data.</text>
</comment>
<proteinExistence type="predicted"/>
<dbReference type="STRING" id="1423783.FC50_GL001167"/>
<dbReference type="InterPro" id="IPR048350">
    <property type="entry name" value="S-Me-THD-like_C"/>
</dbReference>
<evidence type="ECO:0000313" key="4">
    <source>
        <dbReference type="Proteomes" id="UP000051922"/>
    </source>
</evidence>
<protein>
    <recommendedName>
        <fullName evidence="5">DUF917 domain-containing protein</fullName>
    </recommendedName>
</protein>
<evidence type="ECO:0008006" key="5">
    <source>
        <dbReference type="Google" id="ProtNLM"/>
    </source>
</evidence>
<dbReference type="OrthoDB" id="7441206at2"/>
<dbReference type="InterPro" id="IPR027479">
    <property type="entry name" value="S-Me-THD_N_sf"/>
</dbReference>
<dbReference type="Gene3D" id="2.40.390.10">
    <property type="entry name" value="CV3147-like"/>
    <property type="match status" value="1"/>
</dbReference>
<dbReference type="RefSeq" id="WP_056956694.1">
    <property type="nucleotide sequence ID" value="NZ_AZFJ01000049.1"/>
</dbReference>
<dbReference type="AlphaFoldDB" id="A0A0R1TWV8"/>
<dbReference type="InterPro" id="IPR024071">
    <property type="entry name" value="S-Me-THD_C_sf"/>
</dbReference>
<dbReference type="Pfam" id="PF20906">
    <property type="entry name" value="S-Me-THD_C"/>
    <property type="match status" value="1"/>
</dbReference>
<organism evidence="3 4">
    <name type="scientific">Lacticaseibacillus pantheris DSM 15945 = JCM 12539 = NBRC 106106</name>
    <dbReference type="NCBI Taxonomy" id="1423783"/>
    <lineage>
        <taxon>Bacteria</taxon>
        <taxon>Bacillati</taxon>
        <taxon>Bacillota</taxon>
        <taxon>Bacilli</taxon>
        <taxon>Lactobacillales</taxon>
        <taxon>Lactobacillaceae</taxon>
        <taxon>Lacticaseibacillus</taxon>
    </lineage>
</organism>
<sequence length="370" mass="39349">MRQIGVEELRDIATGAALMGAGGGGNPEVGKLMAIAAVREHGPVSLLDPSEVPDDFLVTSPSGIGAPAVGLEKFPNGSEFELMMNKLREILGRDVDAVFPIEAGGINSMIPFIVGAKLGLPVVDADGMGRAFPELQMSTLALAGHRICPLILADEKGNLVQIDVDSPHDAEKFARAVTVEMGATSQSVSDTTTGDALRNDGVLGIITKCQKIGHLIRHLGDYPTPASALAALLDVTNGQRMFTAKITDIKHVTKSGFNFGTVLFSGIDGDSGRMGQLEFQNENIVFSVSGTVVATAPDLITLIDTETLDPVTNEELRYGKRVHVLGLPADDKWRTPAGIECVGPRYFKYDIDYQPVEELVAEAQKKGVID</sequence>
<accession>A0A0R1TWV8</accession>
<evidence type="ECO:0000259" key="2">
    <source>
        <dbReference type="Pfam" id="PF20906"/>
    </source>
</evidence>
<dbReference type="Proteomes" id="UP000051922">
    <property type="component" value="Unassembled WGS sequence"/>
</dbReference>
<dbReference type="EMBL" id="AZFJ01000049">
    <property type="protein sequence ID" value="KRL85776.1"/>
    <property type="molecule type" value="Genomic_DNA"/>
</dbReference>
<evidence type="ECO:0000259" key="1">
    <source>
        <dbReference type="Pfam" id="PF06032"/>
    </source>
</evidence>
<gene>
    <name evidence="3" type="ORF">FC50_GL001167</name>
</gene>
<dbReference type="InterPro" id="IPR010318">
    <property type="entry name" value="S-Me-THD_N"/>
</dbReference>
<name>A0A0R1TWV8_9LACO</name>
<dbReference type="Gene3D" id="3.40.1610.10">
    <property type="entry name" value="CV3147-like domain"/>
    <property type="match status" value="1"/>
</dbReference>
<feature type="domain" description="S-Me-THD-like C-terminal" evidence="2">
    <location>
        <begin position="167"/>
        <end position="356"/>
    </location>
</feature>
<keyword evidence="4" id="KW-1185">Reference proteome</keyword>
<dbReference type="PATRIC" id="fig|1423783.4.peg.1208"/>
<dbReference type="SUPFAM" id="SSF160991">
    <property type="entry name" value="CV3147-like"/>
    <property type="match status" value="1"/>
</dbReference>